<evidence type="ECO:0000256" key="1">
    <source>
        <dbReference type="ARBA" id="ARBA00006754"/>
    </source>
</evidence>
<dbReference type="Gene3D" id="1.10.10.2840">
    <property type="entry name" value="PucR C-terminal helix-turn-helix domain"/>
    <property type="match status" value="1"/>
</dbReference>
<dbReference type="InterPro" id="IPR012914">
    <property type="entry name" value="PucR_dom"/>
</dbReference>
<evidence type="ECO:0000259" key="3">
    <source>
        <dbReference type="Pfam" id="PF13556"/>
    </source>
</evidence>
<feature type="domain" description="CdaR GGDEF-like" evidence="4">
    <location>
        <begin position="297"/>
        <end position="425"/>
    </location>
</feature>
<dbReference type="Pfam" id="PF07905">
    <property type="entry name" value="PucR"/>
    <property type="match status" value="1"/>
</dbReference>
<dbReference type="EMBL" id="WNZX01000004">
    <property type="protein sequence ID" value="MUG70327.1"/>
    <property type="molecule type" value="Genomic_DNA"/>
</dbReference>
<evidence type="ECO:0000259" key="4">
    <source>
        <dbReference type="Pfam" id="PF17853"/>
    </source>
</evidence>
<dbReference type="Pfam" id="PF17853">
    <property type="entry name" value="GGDEF_2"/>
    <property type="match status" value="1"/>
</dbReference>
<evidence type="ECO:0000313" key="5">
    <source>
        <dbReference type="EMBL" id="MUG70327.1"/>
    </source>
</evidence>
<proteinExistence type="inferred from homology"/>
<keyword evidence="6" id="KW-1185">Reference proteome</keyword>
<dbReference type="InterPro" id="IPR041522">
    <property type="entry name" value="CdaR_GGDEF"/>
</dbReference>
<reference evidence="5 6" key="1">
    <citation type="submission" date="2019-11" db="EMBL/GenBank/DDBJ databases">
        <title>Draft genome sequences of five Paenibacillus species of dairy origin.</title>
        <authorList>
            <person name="Olajide A.M."/>
            <person name="Chen S."/>
            <person name="Lapointe G."/>
        </authorList>
    </citation>
    <scope>NUCLEOTIDE SEQUENCE [LARGE SCALE GENOMIC DNA]</scope>
    <source>
        <strain evidence="5 6">2CS3</strain>
    </source>
</reference>
<comment type="similarity">
    <text evidence="1">Belongs to the CdaR family.</text>
</comment>
<accession>A0A7X3CRK4</accession>
<evidence type="ECO:0000313" key="6">
    <source>
        <dbReference type="Proteomes" id="UP000450917"/>
    </source>
</evidence>
<dbReference type="PANTHER" id="PTHR33744:SF1">
    <property type="entry name" value="DNA-BINDING TRANSCRIPTIONAL ACTIVATOR ADER"/>
    <property type="match status" value="1"/>
</dbReference>
<gene>
    <name evidence="5" type="ORF">GNP93_06505</name>
</gene>
<dbReference type="InterPro" id="IPR051448">
    <property type="entry name" value="CdaR-like_regulators"/>
</dbReference>
<dbReference type="Proteomes" id="UP000450917">
    <property type="component" value="Unassembled WGS sequence"/>
</dbReference>
<feature type="domain" description="Purine catabolism PurC-like" evidence="2">
    <location>
        <begin position="13"/>
        <end position="131"/>
    </location>
</feature>
<feature type="domain" description="PucR C-terminal helix-turn-helix" evidence="3">
    <location>
        <begin position="478"/>
        <end position="535"/>
    </location>
</feature>
<dbReference type="PANTHER" id="PTHR33744">
    <property type="entry name" value="CARBOHYDRATE DIACID REGULATOR"/>
    <property type="match status" value="1"/>
</dbReference>
<dbReference type="InterPro" id="IPR042070">
    <property type="entry name" value="PucR_C-HTH_sf"/>
</dbReference>
<dbReference type="RefSeq" id="WP_127604280.1">
    <property type="nucleotide sequence ID" value="NZ_JARTHJ010000049.1"/>
</dbReference>
<evidence type="ECO:0000259" key="2">
    <source>
        <dbReference type="Pfam" id="PF07905"/>
    </source>
</evidence>
<dbReference type="AlphaFoldDB" id="A0A7X3CRK4"/>
<name>A0A7X3CRK4_9BACL</name>
<protein>
    <submittedName>
        <fullName evidence="5">PucR family transcriptional regulator</fullName>
    </submittedName>
</protein>
<dbReference type="InterPro" id="IPR025736">
    <property type="entry name" value="PucR_C-HTH_dom"/>
</dbReference>
<comment type="caution">
    <text evidence="5">The sequence shown here is derived from an EMBL/GenBank/DDBJ whole genome shotgun (WGS) entry which is preliminary data.</text>
</comment>
<sequence length="541" mass="61940">MEKEAVYGFTVKDLFSIPHFKEAVLLGGRSGLEQTISRINVMEVPDVINWVKPGEFLMTTGYPLKHNPELFVTLIEQLVQKGVVALGIKTKRFIDTVPDSAVKAAEFHGLPLIELPPDTAFSDVVREVMERVLVTEVRQLTLLQSRVQRLSQVLLHGDGLHAFLHHLQLLIQNPVVLLDPGNRWMASPSAEHLCRQVDEAGWERLREDRTLETSFIQAGEQMIRVYITSVPDGQVQQPSLLLMLEQQSEYGIVDTLTMNWASELIGFEINNSQVRKKIEAKYIDQFLQDWIAGRIVSPADLRMRAEACGRPFIEGSSFLVGVVTFHERKPEVSDLQEIARRLNWDAAGKKDMIWTVLEESLVVLITLINSGEKDQKWRKDALGDVWSLLRPKLLEKRATLCLGREAQDQSGVPASFREAKRAAEVCRESHVNDAIVHYRDLGIYLLLYRLQGTEELEEYKRIFLQPLIEYDRKHQGSLLQTLRTYFLSNCNVKETAERLFIHYNTVNYRIERIRNELGFHLDDPETRLQLQIAVKLDGLNG</sequence>
<dbReference type="Pfam" id="PF13556">
    <property type="entry name" value="HTH_30"/>
    <property type="match status" value="1"/>
</dbReference>
<organism evidence="5 6">
    <name type="scientific">Paenibacillus validus</name>
    <dbReference type="NCBI Taxonomy" id="44253"/>
    <lineage>
        <taxon>Bacteria</taxon>
        <taxon>Bacillati</taxon>
        <taxon>Bacillota</taxon>
        <taxon>Bacilli</taxon>
        <taxon>Bacillales</taxon>
        <taxon>Paenibacillaceae</taxon>
        <taxon>Paenibacillus</taxon>
    </lineage>
</organism>